<reference evidence="2" key="1">
    <citation type="submission" date="2018-05" db="EMBL/GenBank/DDBJ databases">
        <authorList>
            <person name="Lanie J.A."/>
            <person name="Ng W.-L."/>
            <person name="Kazmierczak K.M."/>
            <person name="Andrzejewski T.M."/>
            <person name="Davidsen T.M."/>
            <person name="Wayne K.J."/>
            <person name="Tettelin H."/>
            <person name="Glass J.I."/>
            <person name="Rusch D."/>
            <person name="Podicherti R."/>
            <person name="Tsui H.-C.T."/>
            <person name="Winkler M.E."/>
        </authorList>
    </citation>
    <scope>NUCLEOTIDE SEQUENCE</scope>
</reference>
<sequence>MNVFKFKESDRNATSNGSPVDQERATMVGSPLFQSLSEDLQEQSFLNPHLWTYLEGLDPETIGIPEFVPRLSKNLRSDSSNNFIYPVANRVFIHLYSSDGEARDHYIAIEPASSVMKSGLMAEVDKRLIDYVGDLQAIVGEEREKRESVLTEILDKICVTNGNKGNRSALQVTPHELDELRYLMIRDKEGMGTIQPLVSDPYIEDVSCSGVGSVF</sequence>
<evidence type="ECO:0000313" key="2">
    <source>
        <dbReference type="EMBL" id="SVB60878.1"/>
    </source>
</evidence>
<feature type="region of interest" description="Disordered" evidence="1">
    <location>
        <begin position="1"/>
        <end position="23"/>
    </location>
</feature>
<feature type="compositionally biased region" description="Basic and acidic residues" evidence="1">
    <location>
        <begin position="1"/>
        <end position="11"/>
    </location>
</feature>
<dbReference type="AlphaFoldDB" id="A0A382FCN4"/>
<dbReference type="Gene3D" id="3.30.450.380">
    <property type="match status" value="1"/>
</dbReference>
<organism evidence="2">
    <name type="scientific">marine metagenome</name>
    <dbReference type="NCBI Taxonomy" id="408172"/>
    <lineage>
        <taxon>unclassified sequences</taxon>
        <taxon>metagenomes</taxon>
        <taxon>ecological metagenomes</taxon>
    </lineage>
</organism>
<dbReference type="EMBL" id="UINC01049285">
    <property type="protein sequence ID" value="SVB60878.1"/>
    <property type="molecule type" value="Genomic_DNA"/>
</dbReference>
<accession>A0A382FCN4</accession>
<protein>
    <submittedName>
        <fullName evidence="2">Uncharacterized protein</fullName>
    </submittedName>
</protein>
<gene>
    <name evidence="2" type="ORF">METZ01_LOCUS213732</name>
</gene>
<evidence type="ECO:0000256" key="1">
    <source>
        <dbReference type="SAM" id="MobiDB-lite"/>
    </source>
</evidence>
<name>A0A382FCN4_9ZZZZ</name>
<proteinExistence type="predicted"/>
<feature type="non-terminal residue" evidence="2">
    <location>
        <position position="215"/>
    </location>
</feature>